<evidence type="ECO:0000256" key="10">
    <source>
        <dbReference type="RuleBase" id="RU000688"/>
    </source>
</evidence>
<organism evidence="14 15">
    <name type="scientific">Halocaridina rubra</name>
    <name type="common">Hawaiian red shrimp</name>
    <dbReference type="NCBI Taxonomy" id="373956"/>
    <lineage>
        <taxon>Eukaryota</taxon>
        <taxon>Metazoa</taxon>
        <taxon>Ecdysozoa</taxon>
        <taxon>Arthropoda</taxon>
        <taxon>Crustacea</taxon>
        <taxon>Multicrustacea</taxon>
        <taxon>Malacostraca</taxon>
        <taxon>Eumalacostraca</taxon>
        <taxon>Eucarida</taxon>
        <taxon>Decapoda</taxon>
        <taxon>Pleocyemata</taxon>
        <taxon>Caridea</taxon>
        <taxon>Atyoidea</taxon>
        <taxon>Atyidae</taxon>
        <taxon>Halocaridina</taxon>
    </lineage>
</organism>
<dbReference type="InterPro" id="IPR017452">
    <property type="entry name" value="GPCR_Rhodpsn_7TM"/>
</dbReference>
<evidence type="ECO:0000256" key="3">
    <source>
        <dbReference type="ARBA" id="ARBA00022475"/>
    </source>
</evidence>
<keyword evidence="15" id="KW-1185">Reference proteome</keyword>
<comment type="caution">
    <text evidence="14">The sequence shown here is derived from an EMBL/GenBank/DDBJ whole genome shotgun (WGS) entry which is preliminary data.</text>
</comment>
<feature type="transmembrane region" description="Helical" evidence="12">
    <location>
        <begin position="182"/>
        <end position="202"/>
    </location>
</feature>
<evidence type="ECO:0000313" key="14">
    <source>
        <dbReference type="EMBL" id="KAK7065233.1"/>
    </source>
</evidence>
<evidence type="ECO:0000256" key="5">
    <source>
        <dbReference type="ARBA" id="ARBA00022989"/>
    </source>
</evidence>
<evidence type="ECO:0000256" key="1">
    <source>
        <dbReference type="ARBA" id="ARBA00004651"/>
    </source>
</evidence>
<dbReference type="EMBL" id="JAXCGZ010020842">
    <property type="protein sequence ID" value="KAK7065233.1"/>
    <property type="molecule type" value="Genomic_DNA"/>
</dbReference>
<feature type="transmembrane region" description="Helical" evidence="12">
    <location>
        <begin position="223"/>
        <end position="249"/>
    </location>
</feature>
<keyword evidence="5 12" id="KW-1133">Transmembrane helix</keyword>
<feature type="transmembrane region" description="Helical" evidence="12">
    <location>
        <begin position="269"/>
        <end position="292"/>
    </location>
</feature>
<comment type="similarity">
    <text evidence="2 10">Belongs to the G-protein coupled receptor 1 family.</text>
</comment>
<keyword evidence="9 10" id="KW-0807">Transducer</keyword>
<dbReference type="PRINTS" id="PR01103">
    <property type="entry name" value="ADRENERGICR"/>
</dbReference>
<feature type="transmembrane region" description="Helical" evidence="12">
    <location>
        <begin position="394"/>
        <end position="416"/>
    </location>
</feature>
<proteinExistence type="inferred from homology"/>
<keyword evidence="8 10" id="KW-0675">Receptor</keyword>
<name>A0AAN8WLN9_HALRR</name>
<feature type="transmembrane region" description="Helical" evidence="12">
    <location>
        <begin position="143"/>
        <end position="162"/>
    </location>
</feature>
<dbReference type="GO" id="GO:0004989">
    <property type="term" value="F:octopamine receptor activity"/>
    <property type="evidence" value="ECO:0007669"/>
    <property type="project" value="TreeGrafter"/>
</dbReference>
<keyword evidence="7 12" id="KW-0472">Membrane</keyword>
<evidence type="ECO:0000256" key="9">
    <source>
        <dbReference type="ARBA" id="ARBA00023224"/>
    </source>
</evidence>
<evidence type="ECO:0000313" key="15">
    <source>
        <dbReference type="Proteomes" id="UP001381693"/>
    </source>
</evidence>
<accession>A0AAN8WLN9</accession>
<evidence type="ECO:0000259" key="13">
    <source>
        <dbReference type="PROSITE" id="PS50262"/>
    </source>
</evidence>
<gene>
    <name evidence="14" type="primary">Htr4_3</name>
    <name evidence="14" type="ORF">SK128_025505</name>
</gene>
<keyword evidence="6 10" id="KW-0297">G-protein coupled receptor</keyword>
<dbReference type="PANTHER" id="PTHR24248">
    <property type="entry name" value="ADRENERGIC RECEPTOR-RELATED G-PROTEIN COUPLED RECEPTOR"/>
    <property type="match status" value="1"/>
</dbReference>
<dbReference type="GO" id="GO:0004935">
    <property type="term" value="F:adrenergic receptor activity"/>
    <property type="evidence" value="ECO:0007669"/>
    <property type="project" value="InterPro"/>
</dbReference>
<feature type="transmembrane region" description="Helical" evidence="12">
    <location>
        <begin position="107"/>
        <end position="131"/>
    </location>
</feature>
<evidence type="ECO:0000256" key="11">
    <source>
        <dbReference type="SAM" id="MobiDB-lite"/>
    </source>
</evidence>
<dbReference type="GO" id="GO:0043410">
    <property type="term" value="P:positive regulation of MAPK cascade"/>
    <property type="evidence" value="ECO:0007669"/>
    <property type="project" value="TreeGrafter"/>
</dbReference>
<evidence type="ECO:0000256" key="2">
    <source>
        <dbReference type="ARBA" id="ARBA00010663"/>
    </source>
</evidence>
<dbReference type="InterPro" id="IPR000276">
    <property type="entry name" value="GPCR_Rhodpsn"/>
</dbReference>
<keyword evidence="4 10" id="KW-0812">Transmembrane</keyword>
<feature type="transmembrane region" description="Helical" evidence="12">
    <location>
        <begin position="428"/>
        <end position="451"/>
    </location>
</feature>
<evidence type="ECO:0000256" key="12">
    <source>
        <dbReference type="SAM" id="Phobius"/>
    </source>
</evidence>
<evidence type="ECO:0000256" key="8">
    <source>
        <dbReference type="ARBA" id="ARBA00023170"/>
    </source>
</evidence>
<dbReference type="Pfam" id="PF00001">
    <property type="entry name" value="7tm_1"/>
    <property type="match status" value="1"/>
</dbReference>
<dbReference type="Gene3D" id="1.20.1070.10">
    <property type="entry name" value="Rhodopsin 7-helix transmembrane proteins"/>
    <property type="match status" value="1"/>
</dbReference>
<dbReference type="AlphaFoldDB" id="A0AAN8WLN9"/>
<feature type="domain" description="G-protein coupled receptors family 1 profile" evidence="13">
    <location>
        <begin position="123"/>
        <end position="448"/>
    </location>
</feature>
<dbReference type="SMART" id="SM01381">
    <property type="entry name" value="7TM_GPCR_Srsx"/>
    <property type="match status" value="1"/>
</dbReference>
<dbReference type="InterPro" id="IPR002233">
    <property type="entry name" value="ADR_fam"/>
</dbReference>
<feature type="region of interest" description="Disordered" evidence="11">
    <location>
        <begin position="349"/>
        <end position="379"/>
    </location>
</feature>
<dbReference type="PANTHER" id="PTHR24248:SF66">
    <property type="entry name" value="OCTOPAMINE RECEPTOR BETA-3R"/>
    <property type="match status" value="1"/>
</dbReference>
<dbReference type="PROSITE" id="PS50262">
    <property type="entry name" value="G_PROTEIN_RECEP_F1_2"/>
    <property type="match status" value="1"/>
</dbReference>
<dbReference type="SUPFAM" id="SSF81321">
    <property type="entry name" value="Family A G protein-coupled receptor-like"/>
    <property type="match status" value="1"/>
</dbReference>
<evidence type="ECO:0000256" key="7">
    <source>
        <dbReference type="ARBA" id="ARBA00023136"/>
    </source>
</evidence>
<keyword evidence="3" id="KW-1003">Cell membrane</keyword>
<dbReference type="CDD" id="cd15066">
    <property type="entry name" value="7tmA_DmOct-betaAR-like"/>
    <property type="match status" value="1"/>
</dbReference>
<evidence type="ECO:0000256" key="4">
    <source>
        <dbReference type="ARBA" id="ARBA00022692"/>
    </source>
</evidence>
<dbReference type="GO" id="GO:0005886">
    <property type="term" value="C:plasma membrane"/>
    <property type="evidence" value="ECO:0007669"/>
    <property type="project" value="UniProtKB-SubCell"/>
</dbReference>
<dbReference type="PROSITE" id="PS00237">
    <property type="entry name" value="G_PROTEIN_RECEP_F1_1"/>
    <property type="match status" value="1"/>
</dbReference>
<dbReference type="PRINTS" id="PR00237">
    <property type="entry name" value="GPCRRHODOPSN"/>
</dbReference>
<dbReference type="GO" id="GO:0071880">
    <property type="term" value="P:adenylate cyclase-activating adrenergic receptor signaling pathway"/>
    <property type="evidence" value="ECO:0007669"/>
    <property type="project" value="TreeGrafter"/>
</dbReference>
<dbReference type="Proteomes" id="UP001381693">
    <property type="component" value="Unassembled WGS sequence"/>
</dbReference>
<sequence length="512" mass="57517">MIITETATTSETTMKKRKAFPDNFGNTTKCQRAYTLKPFPVPKETKTTHACFVSMLGGEAVMGAVGEETDTNGTWVDEVWAGEGLFTNLSAGEGYKHTEWADLTVGIVKGICMAIIIVCAVLGNLLVVVSVFRHRRLRVITNYFVVSLAVADILVALMAMPFNASVEITGRWLFSYRMCDLWNSFDVYACTVSILHLCCISIDRHYAIVRPLEYPMVMTEGRVAIMLCHVWLAPLVISFLPIFMGWYTTTIHLQERLYSPHVCEFKVNTTYALVSSSISFWMPCSVMVYMYYRIYQEAARQERMLHRHSRLSCASQASHAAMAVSSGSSTTATTTVSLGSNSVASEVATNHGLGSGGSGRRLMAHRPSSDTQEATPTKERNLIKLKREHKAARTLGIIMGAFIVCWLPFFMWYVSITLCGEACHCPDIIVSILFWIGYFNSMLNPIIYAYFNRDFREAFRRTLQCLCRCGRQDDPWQSQMGPPYDSDLCLQHNGHTTVIKTKTRRFSTECGV</sequence>
<reference evidence="14 15" key="1">
    <citation type="submission" date="2023-11" db="EMBL/GenBank/DDBJ databases">
        <title>Halocaridina rubra genome assembly.</title>
        <authorList>
            <person name="Smith C."/>
        </authorList>
    </citation>
    <scope>NUCLEOTIDE SEQUENCE [LARGE SCALE GENOMIC DNA]</scope>
    <source>
        <strain evidence="14">EP-1</strain>
        <tissue evidence="14">Whole</tissue>
    </source>
</reference>
<comment type="subcellular location">
    <subcellularLocation>
        <location evidence="1">Cell membrane</location>
        <topology evidence="1">Multi-pass membrane protein</topology>
    </subcellularLocation>
</comment>
<evidence type="ECO:0000256" key="6">
    <source>
        <dbReference type="ARBA" id="ARBA00023040"/>
    </source>
</evidence>
<protein>
    <submittedName>
        <fullName evidence="14">G-protein coupled receptor activity protein</fullName>
    </submittedName>
</protein>